<organism evidence="2 3">
    <name type="scientific">Gossypium harknessii</name>
    <dbReference type="NCBI Taxonomy" id="34285"/>
    <lineage>
        <taxon>Eukaryota</taxon>
        <taxon>Viridiplantae</taxon>
        <taxon>Streptophyta</taxon>
        <taxon>Embryophyta</taxon>
        <taxon>Tracheophyta</taxon>
        <taxon>Spermatophyta</taxon>
        <taxon>Magnoliopsida</taxon>
        <taxon>eudicotyledons</taxon>
        <taxon>Gunneridae</taxon>
        <taxon>Pentapetalae</taxon>
        <taxon>rosids</taxon>
        <taxon>malvids</taxon>
        <taxon>Malvales</taxon>
        <taxon>Malvaceae</taxon>
        <taxon>Malvoideae</taxon>
        <taxon>Gossypium</taxon>
    </lineage>
</organism>
<evidence type="ECO:0000259" key="1">
    <source>
        <dbReference type="Pfam" id="PF13456"/>
    </source>
</evidence>
<dbReference type="InterPro" id="IPR002156">
    <property type="entry name" value="RNaseH_domain"/>
</dbReference>
<dbReference type="PANTHER" id="PTHR47723">
    <property type="entry name" value="OS05G0353850 PROTEIN"/>
    <property type="match status" value="1"/>
</dbReference>
<dbReference type="SUPFAM" id="SSF53098">
    <property type="entry name" value="Ribonuclease H-like"/>
    <property type="match status" value="1"/>
</dbReference>
<gene>
    <name evidence="2" type="ORF">Gohar_000645</name>
</gene>
<keyword evidence="3" id="KW-1185">Reference proteome</keyword>
<dbReference type="InterPro" id="IPR036397">
    <property type="entry name" value="RNaseH_sf"/>
</dbReference>
<dbReference type="OrthoDB" id="1001042at2759"/>
<feature type="non-terminal residue" evidence="2">
    <location>
        <position position="142"/>
    </location>
</feature>
<dbReference type="PANTHER" id="PTHR47723:SF19">
    <property type="entry name" value="POLYNUCLEOTIDYL TRANSFERASE, RIBONUCLEASE H-LIKE SUPERFAMILY PROTEIN"/>
    <property type="match status" value="1"/>
</dbReference>
<feature type="domain" description="RNase H type-1" evidence="1">
    <location>
        <begin position="28"/>
        <end position="142"/>
    </location>
</feature>
<evidence type="ECO:0000313" key="3">
    <source>
        <dbReference type="Proteomes" id="UP000593560"/>
    </source>
</evidence>
<protein>
    <recommendedName>
        <fullName evidence="1">RNase H type-1 domain-containing protein</fullName>
    </recommendedName>
</protein>
<dbReference type="CDD" id="cd06222">
    <property type="entry name" value="RNase_H_like"/>
    <property type="match status" value="1"/>
</dbReference>
<dbReference type="Proteomes" id="UP000593560">
    <property type="component" value="Unassembled WGS sequence"/>
</dbReference>
<dbReference type="GO" id="GO:0004523">
    <property type="term" value="F:RNA-DNA hybrid ribonuclease activity"/>
    <property type="evidence" value="ECO:0007669"/>
    <property type="project" value="InterPro"/>
</dbReference>
<dbReference type="Pfam" id="PF13456">
    <property type="entry name" value="RVT_3"/>
    <property type="match status" value="1"/>
</dbReference>
<dbReference type="AlphaFoldDB" id="A0A7J9I1C1"/>
<accession>A0A7J9I1C1</accession>
<dbReference type="GO" id="GO:0003676">
    <property type="term" value="F:nucleic acid binding"/>
    <property type="evidence" value="ECO:0007669"/>
    <property type="project" value="InterPro"/>
</dbReference>
<dbReference type="InterPro" id="IPR044730">
    <property type="entry name" value="RNase_H-like_dom_plant"/>
</dbReference>
<sequence length="142" mass="16157">MKKGDLVNGRCEEGFKWSSLSHGWVKINTNGSKSMTNNWSIVGGVIQGSLGNWKESFRKKLGRCSIFNAKLWVILCGLEVARLRDYRKVIVESDCLEAVECLTDRSGDCHSMTLVRKITTVKKYFQMVKCQFIRREGNMVAD</sequence>
<proteinExistence type="predicted"/>
<dbReference type="Gene3D" id="3.30.420.10">
    <property type="entry name" value="Ribonuclease H-like superfamily/Ribonuclease H"/>
    <property type="match status" value="1"/>
</dbReference>
<dbReference type="InterPro" id="IPR012337">
    <property type="entry name" value="RNaseH-like_sf"/>
</dbReference>
<evidence type="ECO:0000313" key="2">
    <source>
        <dbReference type="EMBL" id="MBA0815926.1"/>
    </source>
</evidence>
<comment type="caution">
    <text evidence="2">The sequence shown here is derived from an EMBL/GenBank/DDBJ whole genome shotgun (WGS) entry which is preliminary data.</text>
</comment>
<dbReference type="InterPro" id="IPR053151">
    <property type="entry name" value="RNase_H-like"/>
</dbReference>
<dbReference type="EMBL" id="JABFAD010000013">
    <property type="protein sequence ID" value="MBA0815926.1"/>
    <property type="molecule type" value="Genomic_DNA"/>
</dbReference>
<reference evidence="2 3" key="1">
    <citation type="journal article" date="2019" name="Genome Biol. Evol.">
        <title>Insights into the evolution of the New World diploid cottons (Gossypium, subgenus Houzingenia) based on genome sequencing.</title>
        <authorList>
            <person name="Grover C.E."/>
            <person name="Arick M.A. 2nd"/>
            <person name="Thrash A."/>
            <person name="Conover J.L."/>
            <person name="Sanders W.S."/>
            <person name="Peterson D.G."/>
            <person name="Frelichowski J.E."/>
            <person name="Scheffler J.A."/>
            <person name="Scheffler B.E."/>
            <person name="Wendel J.F."/>
        </authorList>
    </citation>
    <scope>NUCLEOTIDE SEQUENCE [LARGE SCALE GENOMIC DNA]</scope>
    <source>
        <strain evidence="2">0</strain>
        <tissue evidence="2">Leaf</tissue>
    </source>
</reference>
<name>A0A7J9I1C1_9ROSI</name>